<keyword evidence="1" id="KW-0496">Mitochondrion</keyword>
<reference evidence="3" key="1">
    <citation type="submission" date="2025-08" db="UniProtKB">
        <authorList>
            <consortium name="RefSeq"/>
        </authorList>
    </citation>
    <scope>IDENTIFICATION</scope>
    <source>
        <strain evidence="3">MV-25-SWS-2005</strain>
        <tissue evidence="3">Whole body</tissue>
    </source>
</reference>
<dbReference type="InterPro" id="IPR018782">
    <property type="entry name" value="MCU_reg"/>
</dbReference>
<gene>
    <name evidence="3" type="primary">LOC6903524</name>
</gene>
<comment type="subcellular location">
    <subcellularLocation>
        <location evidence="1">Mitochondrion inner membrane</location>
        <topology evidence="1">Single-pass membrane protein</topology>
    </subcellularLocation>
</comment>
<keyword evidence="2" id="KW-1185">Reference proteome</keyword>
<dbReference type="GO" id="GO:1990246">
    <property type="term" value="C:uniplex complex"/>
    <property type="evidence" value="ECO:0007669"/>
    <property type="project" value="UniProtKB-UniRule"/>
</dbReference>
<dbReference type="RefSeq" id="XP_002132400.3">
    <property type="nucleotide sequence ID" value="XM_002132364.3"/>
</dbReference>
<comment type="similarity">
    <text evidence="1">Belongs to the SMDT1/EMRE family.</text>
</comment>
<dbReference type="GO" id="GO:0036444">
    <property type="term" value="P:calcium import into the mitochondrion"/>
    <property type="evidence" value="ECO:0007669"/>
    <property type="project" value="UniProtKB-UniRule"/>
</dbReference>
<dbReference type="Pfam" id="PF10161">
    <property type="entry name" value="DDDD"/>
    <property type="match status" value="1"/>
</dbReference>
<evidence type="ECO:0000313" key="2">
    <source>
        <dbReference type="Proteomes" id="UP000001819"/>
    </source>
</evidence>
<dbReference type="KEGG" id="dpo:6903524"/>
<proteinExistence type="inferred from homology"/>
<comment type="function">
    <text evidence="1">Essential regulatory subunit of the mitochondrial calcium uniporter complex (uniplex), a complex that mediates calcium uptake into mitochondria.</text>
</comment>
<evidence type="ECO:0000313" key="3">
    <source>
        <dbReference type="RefSeq" id="XP_002132400.3"/>
    </source>
</evidence>
<organism evidence="2 3">
    <name type="scientific">Drosophila pseudoobscura pseudoobscura</name>
    <name type="common">Fruit fly</name>
    <dbReference type="NCBI Taxonomy" id="46245"/>
    <lineage>
        <taxon>Eukaryota</taxon>
        <taxon>Metazoa</taxon>
        <taxon>Ecdysozoa</taxon>
        <taxon>Arthropoda</taxon>
        <taxon>Hexapoda</taxon>
        <taxon>Insecta</taxon>
        <taxon>Pterygota</taxon>
        <taxon>Neoptera</taxon>
        <taxon>Endopterygota</taxon>
        <taxon>Diptera</taxon>
        <taxon>Brachycera</taxon>
        <taxon>Muscomorpha</taxon>
        <taxon>Ephydroidea</taxon>
        <taxon>Drosophilidae</taxon>
        <taxon>Drosophila</taxon>
        <taxon>Sophophora</taxon>
    </lineage>
</organism>
<keyword evidence="1" id="KW-0809">Transit peptide</keyword>
<evidence type="ECO:0000256" key="1">
    <source>
        <dbReference type="RuleBase" id="RU369077"/>
    </source>
</evidence>
<keyword evidence="1" id="KW-0472">Membrane</keyword>
<sequence>MMNFLKTEILQMLQRFQRPFRRRPKDVSKSYYKCGGLKPKPEQNPMSLVLILVNVVPGILLGTYAGKKLAYYLEVCELFMPDLLDEDD</sequence>
<keyword evidence="1" id="KW-0813">Transport</keyword>
<dbReference type="Proteomes" id="UP000001819">
    <property type="component" value="Chromosome 4"/>
</dbReference>
<dbReference type="AlphaFoldDB" id="A0A6I8UX56"/>
<keyword evidence="1" id="KW-0106">Calcium</keyword>
<dbReference type="GO" id="GO:0051560">
    <property type="term" value="P:mitochondrial calcium ion homeostasis"/>
    <property type="evidence" value="ECO:0007669"/>
    <property type="project" value="UniProtKB-UniRule"/>
</dbReference>
<keyword evidence="1" id="KW-0109">Calcium transport</keyword>
<name>A0A6I8UX56_DROPS</name>
<protein>
    <recommendedName>
        <fullName evidence="1">Essential MCU regulator, mitochondrial</fullName>
    </recommendedName>
    <alternativeName>
        <fullName evidence="1">Single-pass membrane protein with aspartate-rich tail 1, mitochondrial</fullName>
    </alternativeName>
</protein>
<keyword evidence="1" id="KW-0999">Mitochondrion inner membrane</keyword>
<keyword evidence="1" id="KW-0406">Ion transport</keyword>
<dbReference type="ExpressionAtlas" id="A0A6I8UX56">
    <property type="expression patterns" value="baseline"/>
</dbReference>
<accession>A0A6I8UX56</accession>
<dbReference type="InParanoid" id="A0A6I8UX56"/>
<comment type="subunit">
    <text evidence="1">Component of the uniplex complex. Interacts (via the transmembrane region) with MCU (via the first transmembrane region); the interaction is direct.</text>
</comment>